<dbReference type="NCBIfam" id="NF001854">
    <property type="entry name" value="PRK00575.1"/>
    <property type="match status" value="1"/>
</dbReference>
<comment type="similarity">
    <text evidence="9">Belongs to the TatA/E family.</text>
</comment>
<dbReference type="eggNOG" id="COG1826">
    <property type="taxonomic scope" value="Bacteria"/>
</dbReference>
<evidence type="ECO:0000256" key="3">
    <source>
        <dbReference type="ARBA" id="ARBA00022475"/>
    </source>
</evidence>
<reference evidence="12" key="1">
    <citation type="submission" date="2011-04" db="EMBL/GenBank/DDBJ databases">
        <title>Complete sequence of Cellvibrio gilvus ATCC 13127.</title>
        <authorList>
            <person name="Lucas S."/>
            <person name="Han J."/>
            <person name="Lapidus A."/>
            <person name="Cheng J.-F."/>
            <person name="Goodwin L."/>
            <person name="Pitluck S."/>
            <person name="Peters L."/>
            <person name="Munk A."/>
            <person name="Detter J.C."/>
            <person name="Han C."/>
            <person name="Tapia R."/>
            <person name="Land M."/>
            <person name="Hauser L."/>
            <person name="Kyrpides N."/>
            <person name="Ivanova N."/>
            <person name="Ovchinnikova G."/>
            <person name="Pagani I."/>
            <person name="Mead D."/>
            <person name="Brumm P."/>
            <person name="Woyke T."/>
        </authorList>
    </citation>
    <scope>NUCLEOTIDE SEQUENCE [LARGE SCALE GENOMIC DNA]</scope>
    <source>
        <strain evidence="12">ATCC 13127 / NRRL B-14078</strain>
    </source>
</reference>
<dbReference type="Gene3D" id="1.20.5.3310">
    <property type="match status" value="1"/>
</dbReference>
<dbReference type="Proteomes" id="UP000000485">
    <property type="component" value="Chromosome"/>
</dbReference>
<evidence type="ECO:0000256" key="5">
    <source>
        <dbReference type="ARBA" id="ARBA00022927"/>
    </source>
</evidence>
<dbReference type="HAMAP" id="MF_00236">
    <property type="entry name" value="TatA_E"/>
    <property type="match status" value="1"/>
</dbReference>
<keyword evidence="6 9" id="KW-1133">Transmembrane helix</keyword>
<dbReference type="PANTHER" id="PTHR42982">
    <property type="entry name" value="SEC-INDEPENDENT PROTEIN TRANSLOCASE PROTEIN TATA"/>
    <property type="match status" value="1"/>
</dbReference>
<evidence type="ECO:0000256" key="9">
    <source>
        <dbReference type="HAMAP-Rule" id="MF_00236"/>
    </source>
</evidence>
<evidence type="ECO:0000256" key="10">
    <source>
        <dbReference type="SAM" id="MobiDB-lite"/>
    </source>
</evidence>
<evidence type="ECO:0000256" key="1">
    <source>
        <dbReference type="ARBA" id="ARBA00004162"/>
    </source>
</evidence>
<keyword evidence="8 9" id="KW-0472">Membrane</keyword>
<gene>
    <name evidence="9" type="primary">tatA</name>
    <name evidence="11" type="ordered locus">Celgi_1756</name>
</gene>
<dbReference type="NCBIfam" id="TIGR01411">
    <property type="entry name" value="tatAE"/>
    <property type="match status" value="1"/>
</dbReference>
<dbReference type="Pfam" id="PF02416">
    <property type="entry name" value="TatA_B_E"/>
    <property type="match status" value="1"/>
</dbReference>
<dbReference type="InterPro" id="IPR006312">
    <property type="entry name" value="TatA/E"/>
</dbReference>
<keyword evidence="2 9" id="KW-0813">Transport</keyword>
<keyword evidence="12" id="KW-1185">Reference proteome</keyword>
<dbReference type="AlphaFoldDB" id="F8A6A7"/>
<keyword evidence="9" id="KW-0997">Cell inner membrane</keyword>
<evidence type="ECO:0000256" key="8">
    <source>
        <dbReference type="ARBA" id="ARBA00023136"/>
    </source>
</evidence>
<evidence type="ECO:0000313" key="12">
    <source>
        <dbReference type="Proteomes" id="UP000000485"/>
    </source>
</evidence>
<dbReference type="RefSeq" id="WP_013883782.1">
    <property type="nucleotide sequence ID" value="NC_015671.1"/>
</dbReference>
<dbReference type="HOGENOM" id="CLU_086034_4_4_11"/>
<evidence type="ECO:0000256" key="7">
    <source>
        <dbReference type="ARBA" id="ARBA00023010"/>
    </source>
</evidence>
<comment type="subunit">
    <text evidence="9">The Tat system comprises two distinct complexes: a TatABC complex, containing multiple copies of TatA, TatB and TatC subunits, and a separate TatA complex, containing only TatA subunits. Substrates initially bind to the TatABC complex, which probably triggers association of the separate TatA complex to form the active translocon.</text>
</comment>
<feature type="region of interest" description="Disordered" evidence="10">
    <location>
        <begin position="46"/>
        <end position="72"/>
    </location>
</feature>
<comment type="subcellular location">
    <subcellularLocation>
        <location evidence="9">Cell inner membrane</location>
        <topology evidence="9">Single-pass membrane protein</topology>
    </subcellularLocation>
    <subcellularLocation>
        <location evidence="1">Cell membrane</location>
        <topology evidence="1">Single-pass membrane protein</topology>
    </subcellularLocation>
</comment>
<dbReference type="GO" id="GO:0033281">
    <property type="term" value="C:TAT protein transport complex"/>
    <property type="evidence" value="ECO:0007669"/>
    <property type="project" value="UniProtKB-UniRule"/>
</dbReference>
<sequence>MRVQFWHIVVLVVVVVLLFGANRLPDLARSVGQSMKIFKNEVKDLRDDDKPAARAADQTPQDRPDGGTGTSA</sequence>
<evidence type="ECO:0000313" key="11">
    <source>
        <dbReference type="EMBL" id="AEI12263.1"/>
    </source>
</evidence>
<dbReference type="KEGG" id="cga:Celgi_1756"/>
<dbReference type="InterPro" id="IPR003369">
    <property type="entry name" value="TatA/B/E"/>
</dbReference>
<keyword evidence="4 9" id="KW-0812">Transmembrane</keyword>
<dbReference type="GO" id="GO:0043953">
    <property type="term" value="P:protein transport by the Tat complex"/>
    <property type="evidence" value="ECO:0007669"/>
    <property type="project" value="UniProtKB-UniRule"/>
</dbReference>
<protein>
    <recommendedName>
        <fullName evidence="9">Sec-independent protein translocase protein TatA</fullName>
    </recommendedName>
</protein>
<organism evidence="11 12">
    <name type="scientific">Cellulomonas gilvus (strain ATCC 13127 / NRRL B-14078)</name>
    <name type="common">Cellvibrio gilvus</name>
    <dbReference type="NCBI Taxonomy" id="593907"/>
    <lineage>
        <taxon>Bacteria</taxon>
        <taxon>Bacillati</taxon>
        <taxon>Actinomycetota</taxon>
        <taxon>Actinomycetes</taxon>
        <taxon>Micrococcales</taxon>
        <taxon>Cellulomonadaceae</taxon>
        <taxon>Cellulomonas</taxon>
    </lineage>
</organism>
<evidence type="ECO:0000256" key="6">
    <source>
        <dbReference type="ARBA" id="ARBA00022989"/>
    </source>
</evidence>
<comment type="function">
    <text evidence="9">Part of the twin-arginine translocation (Tat) system that transports large folded proteins containing a characteristic twin-arginine motif in their signal peptide across membranes. TatA could form the protein-conducting channel of the Tat system.</text>
</comment>
<proteinExistence type="inferred from homology"/>
<keyword evidence="7 9" id="KW-0811">Translocation</keyword>
<dbReference type="STRING" id="593907.Celgi_1756"/>
<accession>F8A6A7</accession>
<keyword evidence="5 9" id="KW-0653">Protein transport</keyword>
<evidence type="ECO:0000256" key="4">
    <source>
        <dbReference type="ARBA" id="ARBA00022692"/>
    </source>
</evidence>
<dbReference type="GO" id="GO:0008320">
    <property type="term" value="F:protein transmembrane transporter activity"/>
    <property type="evidence" value="ECO:0007669"/>
    <property type="project" value="UniProtKB-UniRule"/>
</dbReference>
<name>F8A6A7_CELGA</name>
<dbReference type="PANTHER" id="PTHR42982:SF8">
    <property type="entry name" value="SEC-INDEPENDENT PROTEIN TRANSLOCASE PROTEIN TATA"/>
    <property type="match status" value="1"/>
</dbReference>
<evidence type="ECO:0000256" key="2">
    <source>
        <dbReference type="ARBA" id="ARBA00022448"/>
    </source>
</evidence>
<dbReference type="EMBL" id="CP002665">
    <property type="protein sequence ID" value="AEI12263.1"/>
    <property type="molecule type" value="Genomic_DNA"/>
</dbReference>
<keyword evidence="3 9" id="KW-1003">Cell membrane</keyword>